<comment type="caution">
    <text evidence="1">The sequence shown here is derived from an EMBL/GenBank/DDBJ whole genome shotgun (WGS) entry which is preliminary data.</text>
</comment>
<reference evidence="1" key="1">
    <citation type="journal article" date="2021" name="Environ. Microbiol.">
        <title>Gene family expansions and transcriptome signatures uncover fungal adaptations to wood decay.</title>
        <authorList>
            <person name="Hage H."/>
            <person name="Miyauchi S."/>
            <person name="Viragh M."/>
            <person name="Drula E."/>
            <person name="Min B."/>
            <person name="Chaduli D."/>
            <person name="Navarro D."/>
            <person name="Favel A."/>
            <person name="Norest M."/>
            <person name="Lesage-Meessen L."/>
            <person name="Balint B."/>
            <person name="Merenyi Z."/>
            <person name="de Eugenio L."/>
            <person name="Morin E."/>
            <person name="Martinez A.T."/>
            <person name="Baldrian P."/>
            <person name="Stursova M."/>
            <person name="Martinez M.J."/>
            <person name="Novotny C."/>
            <person name="Magnuson J.K."/>
            <person name="Spatafora J.W."/>
            <person name="Maurice S."/>
            <person name="Pangilinan J."/>
            <person name="Andreopoulos W."/>
            <person name="LaButti K."/>
            <person name="Hundley H."/>
            <person name="Na H."/>
            <person name="Kuo A."/>
            <person name="Barry K."/>
            <person name="Lipzen A."/>
            <person name="Henrissat B."/>
            <person name="Riley R."/>
            <person name="Ahrendt S."/>
            <person name="Nagy L.G."/>
            <person name="Grigoriev I.V."/>
            <person name="Martin F."/>
            <person name="Rosso M.N."/>
        </authorList>
    </citation>
    <scope>NUCLEOTIDE SEQUENCE</scope>
    <source>
        <strain evidence="1">CBS 384.51</strain>
    </source>
</reference>
<evidence type="ECO:0000313" key="1">
    <source>
        <dbReference type="EMBL" id="KAI0087813.1"/>
    </source>
</evidence>
<dbReference type="EMBL" id="MU274916">
    <property type="protein sequence ID" value="KAI0087813.1"/>
    <property type="molecule type" value="Genomic_DNA"/>
</dbReference>
<keyword evidence="2" id="KW-1185">Reference proteome</keyword>
<protein>
    <submittedName>
        <fullName evidence="1">Uncharacterized protein</fullName>
    </submittedName>
</protein>
<dbReference type="Proteomes" id="UP001055072">
    <property type="component" value="Unassembled WGS sequence"/>
</dbReference>
<name>A0ACB8U0I4_9APHY</name>
<gene>
    <name evidence="1" type="ORF">BDY19DRAFT_892568</name>
</gene>
<proteinExistence type="predicted"/>
<accession>A0ACB8U0I4</accession>
<organism evidence="1 2">
    <name type="scientific">Irpex rosettiformis</name>
    <dbReference type="NCBI Taxonomy" id="378272"/>
    <lineage>
        <taxon>Eukaryota</taxon>
        <taxon>Fungi</taxon>
        <taxon>Dikarya</taxon>
        <taxon>Basidiomycota</taxon>
        <taxon>Agaricomycotina</taxon>
        <taxon>Agaricomycetes</taxon>
        <taxon>Polyporales</taxon>
        <taxon>Irpicaceae</taxon>
        <taxon>Irpex</taxon>
    </lineage>
</organism>
<sequence length="167" mass="18293">MLAVARSSSCLVGRRLLSTSSVIRQEAASATPNIGSVPPPKKPVGAFRGGLTGFLFGFSLASSYAAYHLLDEYQKASAALQASVEELQQSTQKVSAHIRRIEAVEKDLKALRDTSATKEEISRVRAEVKKLYDGLHVEFLDLRSHVWGIQQDIHSLSKKEATSVRIE</sequence>
<evidence type="ECO:0000313" key="2">
    <source>
        <dbReference type="Proteomes" id="UP001055072"/>
    </source>
</evidence>